<keyword evidence="1" id="KW-0732">Signal</keyword>
<gene>
    <name evidence="2" type="ORF">KC19_3G143300</name>
</gene>
<evidence type="ECO:0000256" key="1">
    <source>
        <dbReference type="SAM" id="SignalP"/>
    </source>
</evidence>
<name>A0A8T0ILR0_CERPU</name>
<reference evidence="2" key="1">
    <citation type="submission" date="2020-06" db="EMBL/GenBank/DDBJ databases">
        <title>WGS assembly of Ceratodon purpureus strain R40.</title>
        <authorList>
            <person name="Carey S.B."/>
            <person name="Jenkins J."/>
            <person name="Shu S."/>
            <person name="Lovell J.T."/>
            <person name="Sreedasyam A."/>
            <person name="Maumus F."/>
            <person name="Tiley G.P."/>
            <person name="Fernandez-Pozo N."/>
            <person name="Barry K."/>
            <person name="Chen C."/>
            <person name="Wang M."/>
            <person name="Lipzen A."/>
            <person name="Daum C."/>
            <person name="Saski C.A."/>
            <person name="Payton A.C."/>
            <person name="Mcbreen J.C."/>
            <person name="Conrad R.E."/>
            <person name="Kollar L.M."/>
            <person name="Olsson S."/>
            <person name="Huttunen S."/>
            <person name="Landis J.B."/>
            <person name="Wickett N.J."/>
            <person name="Johnson M.G."/>
            <person name="Rensing S.A."/>
            <person name="Grimwood J."/>
            <person name="Schmutz J."/>
            <person name="Mcdaniel S.F."/>
        </authorList>
    </citation>
    <scope>NUCLEOTIDE SEQUENCE</scope>
    <source>
        <strain evidence="2">R40</strain>
    </source>
</reference>
<dbReference type="Proteomes" id="UP000822688">
    <property type="component" value="Chromosome 3"/>
</dbReference>
<feature type="chain" id="PRO_5035715104" evidence="1">
    <location>
        <begin position="21"/>
        <end position="57"/>
    </location>
</feature>
<proteinExistence type="predicted"/>
<keyword evidence="3" id="KW-1185">Reference proteome</keyword>
<evidence type="ECO:0000313" key="2">
    <source>
        <dbReference type="EMBL" id="KAG0583518.1"/>
    </source>
</evidence>
<accession>A0A8T0ILR0</accession>
<evidence type="ECO:0000313" key="3">
    <source>
        <dbReference type="Proteomes" id="UP000822688"/>
    </source>
</evidence>
<protein>
    <submittedName>
        <fullName evidence="2">Uncharacterized protein</fullName>
    </submittedName>
</protein>
<feature type="signal peptide" evidence="1">
    <location>
        <begin position="1"/>
        <end position="20"/>
    </location>
</feature>
<dbReference type="AlphaFoldDB" id="A0A8T0ILR0"/>
<sequence length="57" mass="6660">MGAMDLCSWLSFFLLIKLRSRIWKVEQEVKVHCREPGGRQIAREVKRIGVLAQLFDT</sequence>
<dbReference type="EMBL" id="CM026423">
    <property type="protein sequence ID" value="KAG0583518.1"/>
    <property type="molecule type" value="Genomic_DNA"/>
</dbReference>
<organism evidence="2 3">
    <name type="scientific">Ceratodon purpureus</name>
    <name type="common">Fire moss</name>
    <name type="synonym">Dicranum purpureum</name>
    <dbReference type="NCBI Taxonomy" id="3225"/>
    <lineage>
        <taxon>Eukaryota</taxon>
        <taxon>Viridiplantae</taxon>
        <taxon>Streptophyta</taxon>
        <taxon>Embryophyta</taxon>
        <taxon>Bryophyta</taxon>
        <taxon>Bryophytina</taxon>
        <taxon>Bryopsida</taxon>
        <taxon>Dicranidae</taxon>
        <taxon>Pseudoditrichales</taxon>
        <taxon>Ditrichaceae</taxon>
        <taxon>Ceratodon</taxon>
    </lineage>
</organism>
<comment type="caution">
    <text evidence="2">The sequence shown here is derived from an EMBL/GenBank/DDBJ whole genome shotgun (WGS) entry which is preliminary data.</text>
</comment>